<proteinExistence type="predicted"/>
<protein>
    <recommendedName>
        <fullName evidence="4">Fungal N-terminal domain-containing protein</fullName>
    </recommendedName>
</protein>
<keyword evidence="1" id="KW-1133">Transmembrane helix</keyword>
<accession>A0AAE0IUS8</accession>
<evidence type="ECO:0000313" key="3">
    <source>
        <dbReference type="Proteomes" id="UP001286456"/>
    </source>
</evidence>
<dbReference type="AlphaFoldDB" id="A0AAE0IUS8"/>
<reference evidence="2" key="1">
    <citation type="journal article" date="2023" name="Mol. Phylogenet. Evol.">
        <title>Genome-scale phylogeny and comparative genomics of the fungal order Sordariales.</title>
        <authorList>
            <person name="Hensen N."/>
            <person name="Bonometti L."/>
            <person name="Westerberg I."/>
            <person name="Brannstrom I.O."/>
            <person name="Guillou S."/>
            <person name="Cros-Aarteil S."/>
            <person name="Calhoun S."/>
            <person name="Haridas S."/>
            <person name="Kuo A."/>
            <person name="Mondo S."/>
            <person name="Pangilinan J."/>
            <person name="Riley R."/>
            <person name="LaButti K."/>
            <person name="Andreopoulos B."/>
            <person name="Lipzen A."/>
            <person name="Chen C."/>
            <person name="Yan M."/>
            <person name="Daum C."/>
            <person name="Ng V."/>
            <person name="Clum A."/>
            <person name="Steindorff A."/>
            <person name="Ohm R.A."/>
            <person name="Martin F."/>
            <person name="Silar P."/>
            <person name="Natvig D.O."/>
            <person name="Lalanne C."/>
            <person name="Gautier V."/>
            <person name="Ament-Velasquez S.L."/>
            <person name="Kruys A."/>
            <person name="Hutchinson M.I."/>
            <person name="Powell A.J."/>
            <person name="Barry K."/>
            <person name="Miller A.N."/>
            <person name="Grigoriev I.V."/>
            <person name="Debuchy R."/>
            <person name="Gladieux P."/>
            <person name="Hiltunen Thoren M."/>
            <person name="Johannesson H."/>
        </authorList>
    </citation>
    <scope>NUCLEOTIDE SEQUENCE</scope>
    <source>
        <strain evidence="2">SMH4131-1</strain>
    </source>
</reference>
<dbReference type="Proteomes" id="UP001286456">
    <property type="component" value="Unassembled WGS sequence"/>
</dbReference>
<gene>
    <name evidence="2" type="ORF">B0T19DRAFT_83146</name>
</gene>
<organism evidence="2 3">
    <name type="scientific">Cercophora scortea</name>
    <dbReference type="NCBI Taxonomy" id="314031"/>
    <lineage>
        <taxon>Eukaryota</taxon>
        <taxon>Fungi</taxon>
        <taxon>Dikarya</taxon>
        <taxon>Ascomycota</taxon>
        <taxon>Pezizomycotina</taxon>
        <taxon>Sordariomycetes</taxon>
        <taxon>Sordariomycetidae</taxon>
        <taxon>Sordariales</taxon>
        <taxon>Lasiosphaeriaceae</taxon>
        <taxon>Cercophora</taxon>
    </lineage>
</organism>
<reference evidence="2" key="2">
    <citation type="submission" date="2023-06" db="EMBL/GenBank/DDBJ databases">
        <authorList>
            <consortium name="Lawrence Berkeley National Laboratory"/>
            <person name="Haridas S."/>
            <person name="Hensen N."/>
            <person name="Bonometti L."/>
            <person name="Westerberg I."/>
            <person name="Brannstrom I.O."/>
            <person name="Guillou S."/>
            <person name="Cros-Aarteil S."/>
            <person name="Calhoun S."/>
            <person name="Kuo A."/>
            <person name="Mondo S."/>
            <person name="Pangilinan J."/>
            <person name="Riley R."/>
            <person name="Labutti K."/>
            <person name="Andreopoulos B."/>
            <person name="Lipzen A."/>
            <person name="Chen C."/>
            <person name="Yanf M."/>
            <person name="Daum C."/>
            <person name="Ng V."/>
            <person name="Clum A."/>
            <person name="Steindorff A."/>
            <person name="Ohm R."/>
            <person name="Martin F."/>
            <person name="Silar P."/>
            <person name="Natvig D."/>
            <person name="Lalanne C."/>
            <person name="Gautier V."/>
            <person name="Ament-Velasquez S.L."/>
            <person name="Kruys A."/>
            <person name="Hutchinson M.I."/>
            <person name="Powell A.J."/>
            <person name="Barry K."/>
            <person name="Miller A.N."/>
            <person name="Grigoriev I.V."/>
            <person name="Debuchy R."/>
            <person name="Gladieux P."/>
            <person name="Thoren M.H."/>
            <person name="Johannesson H."/>
        </authorList>
    </citation>
    <scope>NUCLEOTIDE SEQUENCE</scope>
    <source>
        <strain evidence="2">SMH4131-1</strain>
    </source>
</reference>
<feature type="transmembrane region" description="Helical" evidence="1">
    <location>
        <begin position="312"/>
        <end position="337"/>
    </location>
</feature>
<sequence length="393" mass="44147">MFDGLAQPKSIPSCLAYLGYDQSMDPLSVTASVIGLLTAASKAYELLGLIASVRNAPSTIVEARDEVKHVELALRALHRYLRRLDLARPRRKALIQVDDLIVTLADAMMGFSDFAKLLELLSGLTKLQVVISWPRYTTQMETHMSKMQRHKASLSVMLNIIQWYTNQFALRHSSSLLTDRVASESDLEAAQSQEKLHELIENVLQENTVLKQRLARLEDSFDAISALTQTALHGDPSCSFTGTWKQAVETDDASTIRGVDRGTGMSGSVVISRVEQLRFAFEDVLEQSWVYQRNQENECDCSFASSDQRSHAWSIFSGFSLGVISTLSVIAMPLSLADIYNRRYYERRDEEWEDSRTSEGLRGRDLGEGWTTSKVIATGVIYTRESVLKVEIY</sequence>
<evidence type="ECO:0000256" key="1">
    <source>
        <dbReference type="SAM" id="Phobius"/>
    </source>
</evidence>
<keyword evidence="3" id="KW-1185">Reference proteome</keyword>
<name>A0AAE0IUS8_9PEZI</name>
<keyword evidence="1" id="KW-0472">Membrane</keyword>
<comment type="caution">
    <text evidence="2">The sequence shown here is derived from an EMBL/GenBank/DDBJ whole genome shotgun (WGS) entry which is preliminary data.</text>
</comment>
<dbReference type="EMBL" id="JAUEPO010000002">
    <property type="protein sequence ID" value="KAK3331567.1"/>
    <property type="molecule type" value="Genomic_DNA"/>
</dbReference>
<evidence type="ECO:0000313" key="2">
    <source>
        <dbReference type="EMBL" id="KAK3331567.1"/>
    </source>
</evidence>
<keyword evidence="1" id="KW-0812">Transmembrane</keyword>
<evidence type="ECO:0008006" key="4">
    <source>
        <dbReference type="Google" id="ProtNLM"/>
    </source>
</evidence>